<proteinExistence type="predicted"/>
<protein>
    <submittedName>
        <fullName evidence="1">Uncharacterized protein</fullName>
    </submittedName>
</protein>
<organism evidence="1 2">
    <name type="scientific">Agrobacterium deltaense Zutra 3/1</name>
    <dbReference type="NCBI Taxonomy" id="1183427"/>
    <lineage>
        <taxon>Bacteria</taxon>
        <taxon>Pseudomonadati</taxon>
        <taxon>Pseudomonadota</taxon>
        <taxon>Alphaproteobacteria</taxon>
        <taxon>Hyphomicrobiales</taxon>
        <taxon>Rhizobiaceae</taxon>
        <taxon>Rhizobium/Agrobacterium group</taxon>
        <taxon>Agrobacterium</taxon>
    </lineage>
</organism>
<gene>
    <name evidence="1" type="ORF">AGR7C_Cc70022</name>
</gene>
<dbReference type="Proteomes" id="UP000191987">
    <property type="component" value="Unassembled WGS sequence"/>
</dbReference>
<sequence>MLRASAAIFAKHARLKSLLLCTSRRETPAIGVAALKKRIGKVNRWQIQAPARSRRMTSTRASARMKF</sequence>
<accession>A0A1S7QKE5</accession>
<evidence type="ECO:0000313" key="2">
    <source>
        <dbReference type="Proteomes" id="UP000191987"/>
    </source>
</evidence>
<evidence type="ECO:0000313" key="1">
    <source>
        <dbReference type="EMBL" id="CUX38308.1"/>
    </source>
</evidence>
<dbReference type="EMBL" id="FBWG01000024">
    <property type="protein sequence ID" value="CUX38308.1"/>
    <property type="molecule type" value="Genomic_DNA"/>
</dbReference>
<dbReference type="AlphaFoldDB" id="A0A1S7QKE5"/>
<name>A0A1S7QKE5_9HYPH</name>
<reference evidence="1 2" key="1">
    <citation type="submission" date="2016-01" db="EMBL/GenBank/DDBJ databases">
        <authorList>
            <person name="Oliw E.H."/>
        </authorList>
    </citation>
    <scope>NUCLEOTIDE SEQUENCE [LARGE SCALE GENOMIC DNA]</scope>
    <source>
        <strain evidence="1 2">Zutra 3-1</strain>
    </source>
</reference>